<dbReference type="SUPFAM" id="SSF140453">
    <property type="entry name" value="EsxAB dimer-like"/>
    <property type="match status" value="1"/>
</dbReference>
<reference evidence="2" key="1">
    <citation type="submission" date="2021-01" db="EMBL/GenBank/DDBJ databases">
        <title>Whole genome shotgun sequence of Planosporangium flavigriseum NBRC 105377.</title>
        <authorList>
            <person name="Komaki H."/>
            <person name="Tamura T."/>
        </authorList>
    </citation>
    <scope>NUCLEOTIDE SEQUENCE</scope>
    <source>
        <strain evidence="2">NBRC 105377</strain>
    </source>
</reference>
<protein>
    <recommendedName>
        <fullName evidence="1">ESAT-6-like protein</fullName>
    </recommendedName>
</protein>
<dbReference type="AlphaFoldDB" id="A0A8J3LW92"/>
<dbReference type="NCBIfam" id="TIGR03930">
    <property type="entry name" value="WXG100_ESAT6"/>
    <property type="match status" value="1"/>
</dbReference>
<dbReference type="Gene3D" id="1.10.287.1060">
    <property type="entry name" value="ESAT-6-like"/>
    <property type="match status" value="1"/>
</dbReference>
<accession>A0A8J3LW92</accession>
<dbReference type="EMBL" id="BONU01000018">
    <property type="protein sequence ID" value="GIG74485.1"/>
    <property type="molecule type" value="Genomic_DNA"/>
</dbReference>
<evidence type="ECO:0000313" key="3">
    <source>
        <dbReference type="Proteomes" id="UP000653674"/>
    </source>
</evidence>
<dbReference type="Proteomes" id="UP000653674">
    <property type="component" value="Unassembled WGS sequence"/>
</dbReference>
<comment type="caution">
    <text evidence="2">The sequence shown here is derived from an EMBL/GenBank/DDBJ whole genome shotgun (WGS) entry which is preliminary data.</text>
</comment>
<dbReference type="InterPro" id="IPR036689">
    <property type="entry name" value="ESAT-6-like_sf"/>
</dbReference>
<name>A0A8J3LW92_9ACTN</name>
<comment type="similarity">
    <text evidence="1">Belongs to the WXG100 family.</text>
</comment>
<organism evidence="2 3">
    <name type="scientific">Planosporangium flavigriseum</name>
    <dbReference type="NCBI Taxonomy" id="373681"/>
    <lineage>
        <taxon>Bacteria</taxon>
        <taxon>Bacillati</taxon>
        <taxon>Actinomycetota</taxon>
        <taxon>Actinomycetes</taxon>
        <taxon>Micromonosporales</taxon>
        <taxon>Micromonosporaceae</taxon>
        <taxon>Planosporangium</taxon>
    </lineage>
</organism>
<evidence type="ECO:0000256" key="1">
    <source>
        <dbReference type="RuleBase" id="RU362001"/>
    </source>
</evidence>
<keyword evidence="3" id="KW-1185">Reference proteome</keyword>
<dbReference type="Pfam" id="PF06013">
    <property type="entry name" value="WXG100"/>
    <property type="match status" value="1"/>
</dbReference>
<dbReference type="RefSeq" id="WP_168071801.1">
    <property type="nucleotide sequence ID" value="NZ_BAAAQJ010000003.1"/>
</dbReference>
<gene>
    <name evidence="2" type="ORF">Pfl04_28890</name>
</gene>
<proteinExistence type="inferred from homology"/>
<sequence length="96" mass="10050">MATGTFDSAEIANHAQLTQQRAADLEQAVVNLRSAAAQLAAVWTGPGAAAFQNAREQWEKAVVPLQESLVNMGAALSQTSTAYESNETSIARAFGA</sequence>
<evidence type="ECO:0000313" key="2">
    <source>
        <dbReference type="EMBL" id="GIG74485.1"/>
    </source>
</evidence>
<dbReference type="InterPro" id="IPR010310">
    <property type="entry name" value="T7SS_ESAT-6-like"/>
</dbReference>